<feature type="transmembrane region" description="Helical" evidence="1">
    <location>
        <begin position="9"/>
        <end position="34"/>
    </location>
</feature>
<dbReference type="Proteomes" id="UP000242770">
    <property type="component" value="Unassembled WGS sequence"/>
</dbReference>
<gene>
    <name evidence="2" type="primary">SSCI73640.1</name>
</gene>
<dbReference type="InterPro" id="IPR010721">
    <property type="entry name" value="UstE-like"/>
</dbReference>
<dbReference type="Pfam" id="PF06966">
    <property type="entry name" value="DUF1295"/>
    <property type="match status" value="1"/>
</dbReference>
<dbReference type="GO" id="GO:0016020">
    <property type="term" value="C:membrane"/>
    <property type="evidence" value="ECO:0007669"/>
    <property type="project" value="TreeGrafter"/>
</dbReference>
<feature type="transmembrane region" description="Helical" evidence="1">
    <location>
        <begin position="111"/>
        <end position="129"/>
    </location>
</feature>
<protein>
    <submittedName>
        <fullName evidence="2">Uncharacterized protein</fullName>
    </submittedName>
</protein>
<name>A0A0F7RYZ5_9BASI</name>
<dbReference type="PANTHER" id="PTHR32251">
    <property type="entry name" value="3-OXO-5-ALPHA-STEROID 4-DEHYDROGENASE"/>
    <property type="match status" value="1"/>
</dbReference>
<feature type="non-terminal residue" evidence="2">
    <location>
        <position position="136"/>
    </location>
</feature>
<feature type="transmembrane region" description="Helical" evidence="1">
    <location>
        <begin position="40"/>
        <end position="57"/>
    </location>
</feature>
<feature type="transmembrane region" description="Helical" evidence="1">
    <location>
        <begin position="64"/>
        <end position="84"/>
    </location>
</feature>
<keyword evidence="3" id="KW-1185">Reference proteome</keyword>
<sequence length="136" mass="15102">MVVHVLDNFYLSITLLISLGWQLLGFAIGFGLQIDTITDFWSAVNAIFLAIFTLCCGDQYYARNVIASIFVIAWGLRLGGFQLFRMLKMGGDTRDPREEGGNARFGNGKDVVGIIFFAVGFVAEALADVQKYRFKS</sequence>
<organism evidence="2 3">
    <name type="scientific">Sporisorium scitamineum</name>
    <dbReference type="NCBI Taxonomy" id="49012"/>
    <lineage>
        <taxon>Eukaryota</taxon>
        <taxon>Fungi</taxon>
        <taxon>Dikarya</taxon>
        <taxon>Basidiomycota</taxon>
        <taxon>Ustilaginomycotina</taxon>
        <taxon>Ustilaginomycetes</taxon>
        <taxon>Ustilaginales</taxon>
        <taxon>Ustilaginaceae</taxon>
        <taxon>Sporisorium</taxon>
    </lineage>
</organism>
<dbReference type="EMBL" id="CCFA01004491">
    <property type="protein sequence ID" value="CDS01740.1"/>
    <property type="molecule type" value="Genomic_DNA"/>
</dbReference>
<evidence type="ECO:0000256" key="1">
    <source>
        <dbReference type="SAM" id="Phobius"/>
    </source>
</evidence>
<proteinExistence type="predicted"/>
<dbReference type="AlphaFoldDB" id="A0A0F7RYZ5"/>
<evidence type="ECO:0000313" key="2">
    <source>
        <dbReference type="EMBL" id="CDS01740.1"/>
    </source>
</evidence>
<keyword evidence="1" id="KW-0472">Membrane</keyword>
<reference evidence="3" key="1">
    <citation type="submission" date="2014-06" db="EMBL/GenBank/DDBJ databases">
        <authorList>
            <person name="Berkman P.J."/>
        </authorList>
    </citation>
    <scope>NUCLEOTIDE SEQUENCE [LARGE SCALE GENOMIC DNA]</scope>
</reference>
<keyword evidence="1" id="KW-1133">Transmembrane helix</keyword>
<evidence type="ECO:0000313" key="3">
    <source>
        <dbReference type="Proteomes" id="UP000242770"/>
    </source>
</evidence>
<accession>A0A0F7RYZ5</accession>
<dbReference type="PANTHER" id="PTHR32251:SF15">
    <property type="entry name" value="3-OXO-5-ALPHA-STEROID 4-DEHYDROGENASE (DUF1295)"/>
    <property type="match status" value="1"/>
</dbReference>
<keyword evidence="1" id="KW-0812">Transmembrane</keyword>